<keyword evidence="1" id="KW-0472">Membrane</keyword>
<name>A0ABT0LAA0_9GAMM</name>
<keyword evidence="1" id="KW-1133">Transmembrane helix</keyword>
<sequence length="48" mass="5198">MLEWILLIKVVTTLIVVIGLSFIAENSSTRIAGILSGYPAGMAIVIFY</sequence>
<proteinExistence type="predicted"/>
<protein>
    <submittedName>
        <fullName evidence="2">Uncharacterized protein</fullName>
    </submittedName>
</protein>
<reference evidence="2 3" key="1">
    <citation type="submission" date="2022-01" db="EMBL/GenBank/DDBJ databases">
        <title>Whole genome-based taxonomy of the Shewanellaceae.</title>
        <authorList>
            <person name="Martin-Rodriguez A.J."/>
        </authorList>
    </citation>
    <scope>NUCLEOTIDE SEQUENCE [LARGE SCALE GENOMIC DNA]</scope>
    <source>
        <strain evidence="2 3">DSM 17177</strain>
    </source>
</reference>
<comment type="caution">
    <text evidence="2">The sequence shown here is derived from an EMBL/GenBank/DDBJ whole genome shotgun (WGS) entry which is preliminary data.</text>
</comment>
<dbReference type="EMBL" id="JAKIKS010000026">
    <property type="protein sequence ID" value="MCL1124565.1"/>
    <property type="molecule type" value="Genomic_DNA"/>
</dbReference>
<organism evidence="2 3">
    <name type="scientific">Shewanella surugensis</name>
    <dbReference type="NCBI Taxonomy" id="212020"/>
    <lineage>
        <taxon>Bacteria</taxon>
        <taxon>Pseudomonadati</taxon>
        <taxon>Pseudomonadota</taxon>
        <taxon>Gammaproteobacteria</taxon>
        <taxon>Alteromonadales</taxon>
        <taxon>Shewanellaceae</taxon>
        <taxon>Shewanella</taxon>
    </lineage>
</organism>
<dbReference type="RefSeq" id="WP_248939843.1">
    <property type="nucleotide sequence ID" value="NZ_JAKIKS010000026.1"/>
</dbReference>
<feature type="transmembrane region" description="Helical" evidence="1">
    <location>
        <begin position="6"/>
        <end position="24"/>
    </location>
</feature>
<evidence type="ECO:0000256" key="1">
    <source>
        <dbReference type="SAM" id="Phobius"/>
    </source>
</evidence>
<dbReference type="Proteomes" id="UP001203423">
    <property type="component" value="Unassembled WGS sequence"/>
</dbReference>
<keyword evidence="3" id="KW-1185">Reference proteome</keyword>
<evidence type="ECO:0000313" key="2">
    <source>
        <dbReference type="EMBL" id="MCL1124565.1"/>
    </source>
</evidence>
<keyword evidence="1" id="KW-0812">Transmembrane</keyword>
<gene>
    <name evidence="2" type="ORF">L2764_08765</name>
</gene>
<feature type="transmembrane region" description="Helical" evidence="1">
    <location>
        <begin position="31"/>
        <end position="47"/>
    </location>
</feature>
<evidence type="ECO:0000313" key="3">
    <source>
        <dbReference type="Proteomes" id="UP001203423"/>
    </source>
</evidence>
<accession>A0ABT0LAA0</accession>